<evidence type="ECO:0000313" key="2">
    <source>
        <dbReference type="Proteomes" id="UP000076532"/>
    </source>
</evidence>
<protein>
    <submittedName>
        <fullName evidence="1">Uncharacterized protein</fullName>
    </submittedName>
</protein>
<reference evidence="1 2" key="1">
    <citation type="journal article" date="2016" name="Mol. Biol. Evol.">
        <title>Comparative Genomics of Early-Diverging Mushroom-Forming Fungi Provides Insights into the Origins of Lignocellulose Decay Capabilities.</title>
        <authorList>
            <person name="Nagy L.G."/>
            <person name="Riley R."/>
            <person name="Tritt A."/>
            <person name="Adam C."/>
            <person name="Daum C."/>
            <person name="Floudas D."/>
            <person name="Sun H."/>
            <person name="Yadav J.S."/>
            <person name="Pangilinan J."/>
            <person name="Larsson K.H."/>
            <person name="Matsuura K."/>
            <person name="Barry K."/>
            <person name="Labutti K."/>
            <person name="Kuo R."/>
            <person name="Ohm R.A."/>
            <person name="Bhattacharya S.S."/>
            <person name="Shirouzu T."/>
            <person name="Yoshinaga Y."/>
            <person name="Martin F.M."/>
            <person name="Grigoriev I.V."/>
            <person name="Hibbett D.S."/>
        </authorList>
    </citation>
    <scope>NUCLEOTIDE SEQUENCE [LARGE SCALE GENOMIC DNA]</scope>
    <source>
        <strain evidence="1 2">CBS 109695</strain>
    </source>
</reference>
<organism evidence="1 2">
    <name type="scientific">Athelia psychrophila</name>
    <dbReference type="NCBI Taxonomy" id="1759441"/>
    <lineage>
        <taxon>Eukaryota</taxon>
        <taxon>Fungi</taxon>
        <taxon>Dikarya</taxon>
        <taxon>Basidiomycota</taxon>
        <taxon>Agaricomycotina</taxon>
        <taxon>Agaricomycetes</taxon>
        <taxon>Agaricomycetidae</taxon>
        <taxon>Atheliales</taxon>
        <taxon>Atheliaceae</taxon>
        <taxon>Athelia</taxon>
    </lineage>
</organism>
<gene>
    <name evidence="1" type="ORF">FIBSPDRAFT_868696</name>
</gene>
<dbReference type="Proteomes" id="UP000076532">
    <property type="component" value="Unassembled WGS sequence"/>
</dbReference>
<evidence type="ECO:0000313" key="1">
    <source>
        <dbReference type="EMBL" id="KZP13969.1"/>
    </source>
</evidence>
<dbReference type="STRING" id="436010.A0A166CSX2"/>
<dbReference type="EMBL" id="KV417624">
    <property type="protein sequence ID" value="KZP13969.1"/>
    <property type="molecule type" value="Genomic_DNA"/>
</dbReference>
<dbReference type="AlphaFoldDB" id="A0A166CSX2"/>
<proteinExistence type="predicted"/>
<accession>A0A166CSX2</accession>
<keyword evidence="2" id="KW-1185">Reference proteome</keyword>
<sequence>MREEDFAESPPKLSSWADLDLSVIIALVSPIGQWLTGGDHIKNLFLMVLLVFYLHQLIQDAFPRIHAPLRRLTP</sequence>
<name>A0A166CSX2_9AGAM</name>
<dbReference type="OrthoDB" id="10263751at2759"/>